<evidence type="ECO:0000256" key="3">
    <source>
        <dbReference type="ARBA" id="ARBA00022737"/>
    </source>
</evidence>
<evidence type="ECO:0000259" key="6">
    <source>
        <dbReference type="Pfam" id="PF11916"/>
    </source>
</evidence>
<keyword evidence="4" id="KW-0472">Membrane</keyword>
<evidence type="ECO:0000313" key="7">
    <source>
        <dbReference type="EMBL" id="KAL3758526.1"/>
    </source>
</evidence>
<comment type="subcellular location">
    <subcellularLocation>
        <location evidence="1">Endomembrane system</location>
    </subcellularLocation>
</comment>
<protein>
    <recommendedName>
        <fullName evidence="6">Vacuolar protein 14 C-terminal Fig4-binding domain-containing protein</fullName>
    </recommendedName>
</protein>
<dbReference type="Pfam" id="PF12755">
    <property type="entry name" value="Vac14_Fab1_bd"/>
    <property type="match status" value="1"/>
</dbReference>
<dbReference type="EMBL" id="JALLBG020000228">
    <property type="protein sequence ID" value="KAL3758526.1"/>
    <property type="molecule type" value="Genomic_DNA"/>
</dbReference>
<feature type="region of interest" description="Disordered" evidence="5">
    <location>
        <begin position="474"/>
        <end position="504"/>
    </location>
</feature>
<dbReference type="SUPFAM" id="SSF48371">
    <property type="entry name" value="ARM repeat"/>
    <property type="match status" value="1"/>
</dbReference>
<feature type="compositionally biased region" description="Polar residues" evidence="5">
    <location>
        <begin position="184"/>
        <end position="208"/>
    </location>
</feature>
<feature type="region of interest" description="Disordered" evidence="5">
    <location>
        <begin position="334"/>
        <end position="411"/>
    </location>
</feature>
<feature type="compositionally biased region" description="Low complexity" evidence="5">
    <location>
        <begin position="391"/>
        <end position="411"/>
    </location>
</feature>
<gene>
    <name evidence="7" type="ORF">ACHAWU_008280</name>
</gene>
<evidence type="ECO:0000256" key="1">
    <source>
        <dbReference type="ARBA" id="ARBA00004308"/>
    </source>
</evidence>
<feature type="compositionally biased region" description="Polar residues" evidence="5">
    <location>
        <begin position="148"/>
        <end position="158"/>
    </location>
</feature>
<dbReference type="Gene3D" id="1.25.10.10">
    <property type="entry name" value="Leucine-rich Repeat Variant"/>
    <property type="match status" value="1"/>
</dbReference>
<dbReference type="InterPro" id="IPR011989">
    <property type="entry name" value="ARM-like"/>
</dbReference>
<dbReference type="GO" id="GO:0012505">
    <property type="term" value="C:endomembrane system"/>
    <property type="evidence" value="ECO:0007669"/>
    <property type="project" value="UniProtKB-SubCell"/>
</dbReference>
<feature type="compositionally biased region" description="Pro residues" evidence="5">
    <location>
        <begin position="354"/>
        <end position="366"/>
    </location>
</feature>
<feature type="compositionally biased region" description="Low complexity" evidence="5">
    <location>
        <begin position="102"/>
        <end position="116"/>
    </location>
</feature>
<accession>A0ABD3M971</accession>
<feature type="compositionally biased region" description="Acidic residues" evidence="5">
    <location>
        <begin position="31"/>
        <end position="44"/>
    </location>
</feature>
<evidence type="ECO:0000313" key="8">
    <source>
        <dbReference type="Proteomes" id="UP001530293"/>
    </source>
</evidence>
<proteinExistence type="inferred from homology"/>
<feature type="region of interest" description="Disordered" evidence="5">
    <location>
        <begin position="288"/>
        <end position="309"/>
    </location>
</feature>
<dbReference type="Proteomes" id="UP001530293">
    <property type="component" value="Unassembled WGS sequence"/>
</dbReference>
<feature type="domain" description="Vacuolar protein 14 C-terminal Fig4-binding" evidence="6">
    <location>
        <begin position="1161"/>
        <end position="1329"/>
    </location>
</feature>
<evidence type="ECO:0000256" key="2">
    <source>
        <dbReference type="ARBA" id="ARBA00010225"/>
    </source>
</evidence>
<feature type="compositionally biased region" description="Polar residues" evidence="5">
    <location>
        <begin position="92"/>
        <end position="101"/>
    </location>
</feature>
<keyword evidence="8" id="KW-1185">Reference proteome</keyword>
<reference evidence="7 8" key="1">
    <citation type="submission" date="2024-10" db="EMBL/GenBank/DDBJ databases">
        <title>Updated reference genomes for cyclostephanoid diatoms.</title>
        <authorList>
            <person name="Roberts W.R."/>
            <person name="Alverson A.J."/>
        </authorList>
    </citation>
    <scope>NUCLEOTIDE SEQUENCE [LARGE SCALE GENOMIC DNA]</scope>
    <source>
        <strain evidence="7 8">AJA232-27</strain>
    </source>
</reference>
<comment type="caution">
    <text evidence="7">The sequence shown here is derived from an EMBL/GenBank/DDBJ whole genome shotgun (WGS) entry which is preliminary data.</text>
</comment>
<dbReference type="InterPro" id="IPR026825">
    <property type="entry name" value="Vac14"/>
</dbReference>
<sequence length="1496" mass="165093">MPIPNIPSIPSAPTSMSETDDERRRILEGIFAEEDDDDDDDDIDSNNSGILHDDDVNNDSNTIIDAQDVPNIHDDEPISYVDNAGGGWSAGETASATNAANQQQQQQQRRLQQKQQTSMSSRPVSIPDDTYFSSSSDDDEDGKDTIDNQNTHDSNNYQVELGRNDDGEEEDNEEDDDFNNNGFITSYNSLRTSTPAMANDTPTSTSGVLQGGDPASSFSWVHSASSEESGTELSLGGGEIKLTQEEQSAILVEEFRPDTSRDEEENDQVGEDTVAVLANAFPALHINEDSYNNGANDAMAPTHKDEAEHDTHNDDFFAQAEHTVIDEIFNEDPDAVAMGGDATASPAVDTTAPLLPPPPPPPPPQPTSTTTGTNVQTKDRVSFHTTQNAKTSTNNTSIISNPNNTSVGSTQLSASQSSSIATTTSINANKGGGGLPDVLSSMRQKIESFNIFEGGGGGDPTSDKFAAPPSILSNPNASGSTIRTNINNNASSATTTSQRYYTSEEERDAMRRTFQQCISAAVLVSLAHKRYERRRLAAMEIEKVVRTLAMQDDFVRVRAILLSLSDDYIRSTNEDARKGGAVALAACAIGLKKANDVPRGSTMDVAAECRDLILASVVHACQDHSQRVRYYATESLFNVIKVVPALAVKHFFILFEIERSLYADVDLDVRSGAELLDKKLKEVIVGAINSGSFSADACVPIFARFVYMRNKATKQLTLTWLREFSEKLVGAPILEFLHLFLEGIFAMVADPNATIRQLALEFLQSVLPKLLVTNEDFEDAQQKVDFDKILQSLVLTMEHPDPFVRKVAMYWMSRIVQAHMSSAFPSQDELIGDVDMPDASLKGERGSGMGSSRTTSHFTAASVSVRNALPHVLPGILLSIGDTHQSRANDPFLPDQTTHSLAEQANTCLQDAVRRDGQAFIPHLGGFIVALREELDSPGGLIARNPPSVERRPYRMDVKADGTGIESTGWFRASDGVEERDNALILSRLCALQWVVVLYEYVVPTSLKVDYASEFIDCILYQLVDQPPGIIVVKSFEVLAKISNSSEAGDTSRSYAIGDISPNKECCNAMDEESAIFALGILEPSQRTLLSRDRAVFASLIDLHSKHQKLLIDLSKVIELMCTLQPAEFVFVSFAIELDSFIVSRMKHREKLLESPEVDTKSVKKELASFAKDLAFVSNFAQQLGIVLFAAPETEHLREVLKFCIGSKTDTVRDNRRATLFHILLHTFSHNIVATLAFCLWGGAFVTASTFLQEIDPLDISLMFFLEIDQLVDLIERPLFRHLHLHMLECEDDPYQEGSGAMLFRTLKSVMMILPQSTSYTILKERLTSMARYRQSAVALRGLSKPVAPGSETDVFVSRIVSVRRLHCDAKWRNIRAESLEEPSRIVSTDQKLTAAQQRREWLGYADEEEEMATKEKLKQNVIANAPSRAEMVGVYENLSEMKTNDVSLYENDTDDCQQCAVSPSTTKGLIKQFERMSAAEENPQWRDYWANREIQ</sequence>
<dbReference type="InterPro" id="IPR016024">
    <property type="entry name" value="ARM-type_fold"/>
</dbReference>
<feature type="compositionally biased region" description="Acidic residues" evidence="5">
    <location>
        <begin position="166"/>
        <end position="178"/>
    </location>
</feature>
<name>A0ABD3M971_9STRA</name>
<comment type="similarity">
    <text evidence="2">Belongs to the VAC14 family.</text>
</comment>
<organism evidence="7 8">
    <name type="scientific">Discostella pseudostelligera</name>
    <dbReference type="NCBI Taxonomy" id="259834"/>
    <lineage>
        <taxon>Eukaryota</taxon>
        <taxon>Sar</taxon>
        <taxon>Stramenopiles</taxon>
        <taxon>Ochrophyta</taxon>
        <taxon>Bacillariophyta</taxon>
        <taxon>Coscinodiscophyceae</taxon>
        <taxon>Thalassiosirophycidae</taxon>
        <taxon>Stephanodiscales</taxon>
        <taxon>Stephanodiscaceae</taxon>
        <taxon>Discostella</taxon>
    </lineage>
</organism>
<dbReference type="PANTHER" id="PTHR16023:SF0">
    <property type="entry name" value="PROTEIN VAC14 HOMOLOG"/>
    <property type="match status" value="1"/>
</dbReference>
<evidence type="ECO:0000256" key="4">
    <source>
        <dbReference type="ARBA" id="ARBA00023136"/>
    </source>
</evidence>
<dbReference type="InterPro" id="IPR021841">
    <property type="entry name" value="VAC14_Fig4p-bd"/>
</dbReference>
<feature type="region of interest" description="Disordered" evidence="5">
    <location>
        <begin position="1"/>
        <end position="234"/>
    </location>
</feature>
<keyword evidence="3" id="KW-0677">Repeat</keyword>
<feature type="compositionally biased region" description="Low complexity" evidence="5">
    <location>
        <begin position="480"/>
        <end position="497"/>
    </location>
</feature>
<dbReference type="Pfam" id="PF11916">
    <property type="entry name" value="Vac14_Fig4_bd"/>
    <property type="match status" value="1"/>
</dbReference>
<feature type="compositionally biased region" description="Low complexity" evidence="5">
    <location>
        <begin position="215"/>
        <end position="234"/>
    </location>
</feature>
<dbReference type="PANTHER" id="PTHR16023">
    <property type="entry name" value="TAX1 BINDING PROTEIN-RELATED"/>
    <property type="match status" value="1"/>
</dbReference>
<evidence type="ECO:0000256" key="5">
    <source>
        <dbReference type="SAM" id="MobiDB-lite"/>
    </source>
</evidence>